<gene>
    <name evidence="1" type="ORF">CPB83DRAFT_496127</name>
</gene>
<reference evidence="1" key="1">
    <citation type="submission" date="2020-11" db="EMBL/GenBank/DDBJ databases">
        <authorList>
            <consortium name="DOE Joint Genome Institute"/>
            <person name="Ahrendt S."/>
            <person name="Riley R."/>
            <person name="Andreopoulos W."/>
            <person name="Labutti K."/>
            <person name="Pangilinan J."/>
            <person name="Ruiz-Duenas F.J."/>
            <person name="Barrasa J.M."/>
            <person name="Sanchez-Garcia M."/>
            <person name="Camarero S."/>
            <person name="Miyauchi S."/>
            <person name="Serrano A."/>
            <person name="Linde D."/>
            <person name="Babiker R."/>
            <person name="Drula E."/>
            <person name="Ayuso-Fernandez I."/>
            <person name="Pacheco R."/>
            <person name="Padilla G."/>
            <person name="Ferreira P."/>
            <person name="Barriuso J."/>
            <person name="Kellner H."/>
            <person name="Castanera R."/>
            <person name="Alfaro M."/>
            <person name="Ramirez L."/>
            <person name="Pisabarro A.G."/>
            <person name="Kuo A."/>
            <person name="Tritt A."/>
            <person name="Lipzen A."/>
            <person name="He G."/>
            <person name="Yan M."/>
            <person name="Ng V."/>
            <person name="Cullen D."/>
            <person name="Martin F."/>
            <person name="Rosso M.-N."/>
            <person name="Henrissat B."/>
            <person name="Hibbett D."/>
            <person name="Martinez A.T."/>
            <person name="Grigoriev I.V."/>
        </authorList>
    </citation>
    <scope>NUCLEOTIDE SEQUENCE</scope>
    <source>
        <strain evidence="1">CBS 506.95</strain>
    </source>
</reference>
<name>A0A9P6JN22_9AGAR</name>
<organism evidence="1 2">
    <name type="scientific">Crepidotus variabilis</name>
    <dbReference type="NCBI Taxonomy" id="179855"/>
    <lineage>
        <taxon>Eukaryota</taxon>
        <taxon>Fungi</taxon>
        <taxon>Dikarya</taxon>
        <taxon>Basidiomycota</taxon>
        <taxon>Agaricomycotina</taxon>
        <taxon>Agaricomycetes</taxon>
        <taxon>Agaricomycetidae</taxon>
        <taxon>Agaricales</taxon>
        <taxon>Agaricineae</taxon>
        <taxon>Crepidotaceae</taxon>
        <taxon>Crepidotus</taxon>
    </lineage>
</organism>
<comment type="caution">
    <text evidence="1">The sequence shown here is derived from an EMBL/GenBank/DDBJ whole genome shotgun (WGS) entry which is preliminary data.</text>
</comment>
<evidence type="ECO:0000313" key="2">
    <source>
        <dbReference type="Proteomes" id="UP000807306"/>
    </source>
</evidence>
<sequence>MSQEIDAGDTYNGDHCIYEAIAPSLITLKRLTLYLPFKGHSCDPIFSDFEIQIDMIRKSKNCVEEIFITVSSPFDDGCLSEGGYYILDRVLADEEAWTHLRHVSVTFKVTLEGCSYWGREPLSDDFLRRRFRKLTKSKSIRFTLNCLRA</sequence>
<proteinExistence type="predicted"/>
<dbReference type="Proteomes" id="UP000807306">
    <property type="component" value="Unassembled WGS sequence"/>
</dbReference>
<accession>A0A9P6JN22</accession>
<keyword evidence="2" id="KW-1185">Reference proteome</keyword>
<protein>
    <submittedName>
        <fullName evidence="1">Uncharacterized protein</fullName>
    </submittedName>
</protein>
<dbReference type="AlphaFoldDB" id="A0A9P6JN22"/>
<evidence type="ECO:0000313" key="1">
    <source>
        <dbReference type="EMBL" id="KAF9526204.1"/>
    </source>
</evidence>
<dbReference type="EMBL" id="MU157874">
    <property type="protein sequence ID" value="KAF9526204.1"/>
    <property type="molecule type" value="Genomic_DNA"/>
</dbReference>